<evidence type="ECO:0000256" key="3">
    <source>
        <dbReference type="SAM" id="Phobius"/>
    </source>
</evidence>
<dbReference type="PANTHER" id="PTHR12203:SF35">
    <property type="entry name" value="PROTEIN O-GLUCOSYLTRANSFERASE 1"/>
    <property type="match status" value="1"/>
</dbReference>
<dbReference type="Proteomes" id="UP001530315">
    <property type="component" value="Unassembled WGS sequence"/>
</dbReference>
<evidence type="ECO:0000313" key="6">
    <source>
        <dbReference type="Proteomes" id="UP001530315"/>
    </source>
</evidence>
<sequence>MSSTTRTDHPPRDQRPRRRRTTVLVAVACAGLAAVSVQHLALTTPRGDGVAGGRRLRLLSMSVEEVEDEDAGLLAIPGEDYDAASGGWTIPHPLSVVADGGDGGGDGAVDEVWDEDAGLLEMPGDSHPLGEDDGIVTHARLIDEGLPLPPYAIDDAVRTSRMYETTWALLVYDPEKDSFFALYSKRHYWVTGCTKLLNSFGILTFLLRRTFPERFQGAQSDELVIPISGGDYPAVKVECLDHFRRKAPGWRHKKSRATCGDGNPAPILHFGSVYRQPRMFPNMIGMPMPSPEHLYCLENWAIRHGVCSHLRARTASDVKGGMVYGDEAGLLWEDLIPQVVWRGTDFSYLTRIYPRLRKPIFEESLIKWPQEQDEEDQLTNKIFGRMTAFKASVVMRRLDRVRKRAPRRADHNIRRLDQFNKAAAVKAMREQYDSLLPRWKAVVLTGEAEVDAAASAASAPDNVYLPWANMKFSNFVENGQKTHTEGSDSYKDWESIGFPATGDYMTLPDLARYKYHIDLAGGGGTTWTGTIQKLAMPGLLFHHMTPTKDYFHDYMRPWVHYIPVSSDLRDLKRKYDWAESNPIEARRIADAGTNLARYLTSPKGIEVVFNRYVAEPLRRVIEAYQPISVVHGRTSWRNWRESIRQIEEDDDVLVPVYECESWSRETCRPLQGRDWWAKTFSVENKRHRFG</sequence>
<organism evidence="5 6">
    <name type="scientific">Stephanodiscus triporus</name>
    <dbReference type="NCBI Taxonomy" id="2934178"/>
    <lineage>
        <taxon>Eukaryota</taxon>
        <taxon>Sar</taxon>
        <taxon>Stramenopiles</taxon>
        <taxon>Ochrophyta</taxon>
        <taxon>Bacillariophyta</taxon>
        <taxon>Coscinodiscophyceae</taxon>
        <taxon>Thalassiosirophycidae</taxon>
        <taxon>Stephanodiscales</taxon>
        <taxon>Stephanodiscaceae</taxon>
        <taxon>Stephanodiscus</taxon>
    </lineage>
</organism>
<feature type="transmembrane region" description="Helical" evidence="3">
    <location>
        <begin position="21"/>
        <end position="41"/>
    </location>
</feature>
<evidence type="ECO:0000256" key="1">
    <source>
        <dbReference type="ARBA" id="ARBA00010118"/>
    </source>
</evidence>
<name>A0ABD3MYB9_9STRA</name>
<dbReference type="EMBL" id="JALLAZ020001693">
    <property type="protein sequence ID" value="KAL3767816.1"/>
    <property type="molecule type" value="Genomic_DNA"/>
</dbReference>
<evidence type="ECO:0000256" key="2">
    <source>
        <dbReference type="ARBA" id="ARBA00022679"/>
    </source>
</evidence>
<dbReference type="PANTHER" id="PTHR12203">
    <property type="entry name" value="KDEL LYS-ASP-GLU-LEU CONTAINING - RELATED"/>
    <property type="match status" value="1"/>
</dbReference>
<gene>
    <name evidence="5" type="ORF">ACHAW5_006002</name>
</gene>
<comment type="similarity">
    <text evidence="1">Belongs to the glycosyltransferase 90 family.</text>
</comment>
<feature type="domain" description="Glycosyl transferase CAP10" evidence="4">
    <location>
        <begin position="505"/>
        <end position="596"/>
    </location>
</feature>
<dbReference type="Pfam" id="PF05686">
    <property type="entry name" value="Glyco_transf_90"/>
    <property type="match status" value="1"/>
</dbReference>
<keyword evidence="3" id="KW-0812">Transmembrane</keyword>
<keyword evidence="2" id="KW-0808">Transferase</keyword>
<dbReference type="InterPro" id="IPR006598">
    <property type="entry name" value="CAP10"/>
</dbReference>
<keyword evidence="6" id="KW-1185">Reference proteome</keyword>
<dbReference type="InterPro" id="IPR051091">
    <property type="entry name" value="O-Glucosyltr/Glycosyltrsf_90"/>
</dbReference>
<proteinExistence type="inferred from homology"/>
<dbReference type="GO" id="GO:0016740">
    <property type="term" value="F:transferase activity"/>
    <property type="evidence" value="ECO:0007669"/>
    <property type="project" value="UniProtKB-KW"/>
</dbReference>
<evidence type="ECO:0000259" key="4">
    <source>
        <dbReference type="Pfam" id="PF05686"/>
    </source>
</evidence>
<protein>
    <recommendedName>
        <fullName evidence="4">Glycosyl transferase CAP10 domain-containing protein</fullName>
    </recommendedName>
</protein>
<keyword evidence="3" id="KW-0472">Membrane</keyword>
<accession>A0ABD3MYB9</accession>
<dbReference type="AlphaFoldDB" id="A0ABD3MYB9"/>
<comment type="caution">
    <text evidence="5">The sequence shown here is derived from an EMBL/GenBank/DDBJ whole genome shotgun (WGS) entry which is preliminary data.</text>
</comment>
<reference evidence="5 6" key="1">
    <citation type="submission" date="2024-10" db="EMBL/GenBank/DDBJ databases">
        <title>Updated reference genomes for cyclostephanoid diatoms.</title>
        <authorList>
            <person name="Roberts W.R."/>
            <person name="Alverson A.J."/>
        </authorList>
    </citation>
    <scope>NUCLEOTIDE SEQUENCE [LARGE SCALE GENOMIC DNA]</scope>
    <source>
        <strain evidence="5 6">AJA276-08</strain>
    </source>
</reference>
<evidence type="ECO:0000313" key="5">
    <source>
        <dbReference type="EMBL" id="KAL3767816.1"/>
    </source>
</evidence>
<keyword evidence="3" id="KW-1133">Transmembrane helix</keyword>